<protein>
    <submittedName>
        <fullName evidence="1">Uncharacterized protein</fullName>
    </submittedName>
</protein>
<dbReference type="EMBL" id="LDAU01000120">
    <property type="protein sequence ID" value="KRX04182.1"/>
    <property type="molecule type" value="Genomic_DNA"/>
</dbReference>
<comment type="caution">
    <text evidence="1">The sequence shown here is derived from an EMBL/GenBank/DDBJ whole genome shotgun (WGS) entry which is preliminary data.</text>
</comment>
<keyword evidence="2" id="KW-1185">Reference proteome</keyword>
<accession>A0A0V0QPL6</accession>
<gene>
    <name evidence="1" type="ORF">PPERSA_11306</name>
</gene>
<dbReference type="Proteomes" id="UP000054937">
    <property type="component" value="Unassembled WGS sequence"/>
</dbReference>
<sequence>MNKLKDLSKLIKSAPAQSLETKAGVTHSINDPIEINPEVIGEKMFLKREKYYQQDGPMLYVQQMLQKKGPLTAKQIWSEFVRDKNKPSENLLQSKNHLKQSVMRKMREDGRIQKVGYDKQRKLFLGWRLNSEKAFKNTHPDFLLQMSPQPDISRMLNPDVIYRKAKLQAEGVLLEDKQSQQ</sequence>
<dbReference type="OMA" id="GWRLNSE"/>
<evidence type="ECO:0000313" key="2">
    <source>
        <dbReference type="Proteomes" id="UP000054937"/>
    </source>
</evidence>
<dbReference type="OrthoDB" id="309674at2759"/>
<organism evidence="1 2">
    <name type="scientific">Pseudocohnilembus persalinus</name>
    <name type="common">Ciliate</name>
    <dbReference type="NCBI Taxonomy" id="266149"/>
    <lineage>
        <taxon>Eukaryota</taxon>
        <taxon>Sar</taxon>
        <taxon>Alveolata</taxon>
        <taxon>Ciliophora</taxon>
        <taxon>Intramacronucleata</taxon>
        <taxon>Oligohymenophorea</taxon>
        <taxon>Scuticociliatia</taxon>
        <taxon>Philasterida</taxon>
        <taxon>Pseudocohnilembidae</taxon>
        <taxon>Pseudocohnilembus</taxon>
    </lineage>
</organism>
<reference evidence="1 2" key="1">
    <citation type="journal article" date="2015" name="Sci. Rep.">
        <title>Genome of the facultative scuticociliatosis pathogen Pseudocohnilembus persalinus provides insight into its virulence through horizontal gene transfer.</title>
        <authorList>
            <person name="Xiong J."/>
            <person name="Wang G."/>
            <person name="Cheng J."/>
            <person name="Tian M."/>
            <person name="Pan X."/>
            <person name="Warren A."/>
            <person name="Jiang C."/>
            <person name="Yuan D."/>
            <person name="Miao W."/>
        </authorList>
    </citation>
    <scope>NUCLEOTIDE SEQUENCE [LARGE SCALE GENOMIC DNA]</scope>
    <source>
        <strain evidence="1">36N120E</strain>
    </source>
</reference>
<name>A0A0V0QPL6_PSEPJ</name>
<dbReference type="InParanoid" id="A0A0V0QPL6"/>
<proteinExistence type="predicted"/>
<dbReference type="AlphaFoldDB" id="A0A0V0QPL6"/>
<evidence type="ECO:0000313" key="1">
    <source>
        <dbReference type="EMBL" id="KRX04182.1"/>
    </source>
</evidence>